<evidence type="ECO:0000313" key="4">
    <source>
        <dbReference type="Proteomes" id="UP000597507"/>
    </source>
</evidence>
<dbReference type="InterPro" id="IPR011032">
    <property type="entry name" value="GroES-like_sf"/>
</dbReference>
<dbReference type="InterPro" id="IPR051603">
    <property type="entry name" value="Zinc-ADH_QOR/CCCR"/>
</dbReference>
<proteinExistence type="predicted"/>
<dbReference type="InterPro" id="IPR013154">
    <property type="entry name" value="ADH-like_N"/>
</dbReference>
<dbReference type="SUPFAM" id="SSF51735">
    <property type="entry name" value="NAD(P)-binding Rossmann-fold domains"/>
    <property type="match status" value="1"/>
</dbReference>
<feature type="domain" description="Enoyl reductase (ER)" evidence="2">
    <location>
        <begin position="10"/>
        <end position="326"/>
    </location>
</feature>
<protein>
    <submittedName>
        <fullName evidence="3">Oxidoreductase</fullName>
    </submittedName>
</protein>
<comment type="caution">
    <text evidence="3">The sequence shown here is derived from an EMBL/GenBank/DDBJ whole genome shotgun (WGS) entry which is preliminary data.</text>
</comment>
<dbReference type="InterPro" id="IPR013149">
    <property type="entry name" value="ADH-like_C"/>
</dbReference>
<dbReference type="Pfam" id="PF00107">
    <property type="entry name" value="ADH_zinc_N"/>
    <property type="match status" value="1"/>
</dbReference>
<dbReference type="Gene3D" id="3.90.180.10">
    <property type="entry name" value="Medium-chain alcohol dehydrogenases, catalytic domain"/>
    <property type="match status" value="1"/>
</dbReference>
<dbReference type="EMBL" id="BMKS01000005">
    <property type="protein sequence ID" value="GGG31646.1"/>
    <property type="molecule type" value="Genomic_DNA"/>
</dbReference>
<dbReference type="PANTHER" id="PTHR44154:SF1">
    <property type="entry name" value="QUINONE OXIDOREDUCTASE"/>
    <property type="match status" value="1"/>
</dbReference>
<dbReference type="PANTHER" id="PTHR44154">
    <property type="entry name" value="QUINONE OXIDOREDUCTASE"/>
    <property type="match status" value="1"/>
</dbReference>
<gene>
    <name evidence="3" type="ORF">GCM10010964_19510</name>
</gene>
<dbReference type="Gene3D" id="3.40.50.720">
    <property type="entry name" value="NAD(P)-binding Rossmann-like Domain"/>
    <property type="match status" value="1"/>
</dbReference>
<dbReference type="CDD" id="cd08253">
    <property type="entry name" value="zeta_crystallin"/>
    <property type="match status" value="1"/>
</dbReference>
<keyword evidence="1" id="KW-0521">NADP</keyword>
<accession>A0A8J2ZAX6</accession>
<evidence type="ECO:0000313" key="3">
    <source>
        <dbReference type="EMBL" id="GGG31646.1"/>
    </source>
</evidence>
<sequence length="331" mass="34056">MRAIVWRRTGPPAEVLELVELPRPEPGPGQVLVRVAASGINPHDTKARAGWRGVRGWHAAEEPGYIPHGDGAGVIEAVGAGVPRARIGERVWVFGARGGRGTCAEYCAVPAEQAVPLPAEVEFAQGACLGVPCLTAHLALFSDGPIAGRTVLVHAGAGAVGQAAVRFAARAGARVIATASTPEKQARARAAGAAEVLDYRAPDAAERVLALTGGRGVDRIVEVDFGANQALDAAAIAPHGVIASYSSTREPAPVLDYYAFARKGATLRFVQAMLLDGAARRAAVAATRAAVAEGWMRLPVAAAFPLERAAEAHALAEAGAEGKVVVLVGRP</sequence>
<dbReference type="SMART" id="SM00829">
    <property type="entry name" value="PKS_ER"/>
    <property type="match status" value="1"/>
</dbReference>
<dbReference type="InterPro" id="IPR036291">
    <property type="entry name" value="NAD(P)-bd_dom_sf"/>
</dbReference>
<organism evidence="3 4">
    <name type="scientific">Caldovatus sediminis</name>
    <dbReference type="NCBI Taxonomy" id="2041189"/>
    <lineage>
        <taxon>Bacteria</taxon>
        <taxon>Pseudomonadati</taxon>
        <taxon>Pseudomonadota</taxon>
        <taxon>Alphaproteobacteria</taxon>
        <taxon>Acetobacterales</taxon>
        <taxon>Roseomonadaceae</taxon>
        <taxon>Caldovatus</taxon>
    </lineage>
</organism>
<name>A0A8J2ZAX6_9PROT</name>
<dbReference type="GO" id="GO:0016491">
    <property type="term" value="F:oxidoreductase activity"/>
    <property type="evidence" value="ECO:0007669"/>
    <property type="project" value="InterPro"/>
</dbReference>
<dbReference type="Pfam" id="PF08240">
    <property type="entry name" value="ADH_N"/>
    <property type="match status" value="1"/>
</dbReference>
<dbReference type="RefSeq" id="WP_188899844.1">
    <property type="nucleotide sequence ID" value="NZ_BMKS01000005.1"/>
</dbReference>
<keyword evidence="4" id="KW-1185">Reference proteome</keyword>
<dbReference type="SUPFAM" id="SSF50129">
    <property type="entry name" value="GroES-like"/>
    <property type="match status" value="1"/>
</dbReference>
<evidence type="ECO:0000259" key="2">
    <source>
        <dbReference type="SMART" id="SM00829"/>
    </source>
</evidence>
<evidence type="ECO:0000256" key="1">
    <source>
        <dbReference type="ARBA" id="ARBA00022857"/>
    </source>
</evidence>
<reference evidence="3 4" key="1">
    <citation type="journal article" date="2014" name="Int. J. Syst. Evol. Microbiol.">
        <title>Complete genome sequence of Corynebacterium casei LMG S-19264T (=DSM 44701T), isolated from a smear-ripened cheese.</title>
        <authorList>
            <consortium name="US DOE Joint Genome Institute (JGI-PGF)"/>
            <person name="Walter F."/>
            <person name="Albersmeier A."/>
            <person name="Kalinowski J."/>
            <person name="Ruckert C."/>
        </authorList>
    </citation>
    <scope>NUCLEOTIDE SEQUENCE [LARGE SCALE GENOMIC DNA]</scope>
    <source>
        <strain evidence="3 4">CGMCC 1.16330</strain>
    </source>
</reference>
<dbReference type="Proteomes" id="UP000597507">
    <property type="component" value="Unassembled WGS sequence"/>
</dbReference>
<dbReference type="InterPro" id="IPR020843">
    <property type="entry name" value="ER"/>
</dbReference>
<dbReference type="AlphaFoldDB" id="A0A8J2ZAX6"/>